<evidence type="ECO:0000256" key="1">
    <source>
        <dbReference type="ARBA" id="ARBA00022723"/>
    </source>
</evidence>
<dbReference type="InterPro" id="IPR013083">
    <property type="entry name" value="Znf_RING/FYVE/PHD"/>
</dbReference>
<dbReference type="SUPFAM" id="SSF57903">
    <property type="entry name" value="FYVE/PHD zinc finger"/>
    <property type="match status" value="2"/>
</dbReference>
<dbReference type="InterPro" id="IPR008984">
    <property type="entry name" value="SMAD_FHA_dom_sf"/>
</dbReference>
<keyword evidence="9" id="KW-1185">Reference proteome</keyword>
<dbReference type="InterPro" id="IPR019787">
    <property type="entry name" value="Znf_PHD-finger"/>
</dbReference>
<protein>
    <recommendedName>
        <fullName evidence="10">PHD finger protein 12</fullName>
    </recommendedName>
</protein>
<evidence type="ECO:0000256" key="3">
    <source>
        <dbReference type="ARBA" id="ARBA00022833"/>
    </source>
</evidence>
<dbReference type="PROSITE" id="PS50016">
    <property type="entry name" value="ZF_PHD_2"/>
    <property type="match status" value="1"/>
</dbReference>
<dbReference type="Proteomes" id="UP001642540">
    <property type="component" value="Unassembled WGS sequence"/>
</dbReference>
<evidence type="ECO:0000313" key="8">
    <source>
        <dbReference type="EMBL" id="CAL8129715.1"/>
    </source>
</evidence>
<comment type="caution">
    <text evidence="8">The sequence shown here is derived from an EMBL/GenBank/DDBJ whole genome shotgun (WGS) entry which is preliminary data.</text>
</comment>
<accession>A0ABP1RL36</accession>
<feature type="region of interest" description="Disordered" evidence="5">
    <location>
        <begin position="490"/>
        <end position="509"/>
    </location>
</feature>
<evidence type="ECO:0000256" key="5">
    <source>
        <dbReference type="SAM" id="MobiDB-lite"/>
    </source>
</evidence>
<dbReference type="Gene3D" id="2.60.200.20">
    <property type="match status" value="1"/>
</dbReference>
<dbReference type="Gene3D" id="3.30.40.10">
    <property type="entry name" value="Zinc/RING finger domain, C3HC4 (zinc finger)"/>
    <property type="match status" value="1"/>
</dbReference>
<keyword evidence="1" id="KW-0479">Metal-binding</keyword>
<dbReference type="SMART" id="SM00249">
    <property type="entry name" value="PHD"/>
    <property type="match status" value="2"/>
</dbReference>
<dbReference type="InterPro" id="IPR042163">
    <property type="entry name" value="PHF12"/>
</dbReference>
<feature type="compositionally biased region" description="Polar residues" evidence="5">
    <location>
        <begin position="50"/>
        <end position="59"/>
    </location>
</feature>
<evidence type="ECO:0000259" key="7">
    <source>
        <dbReference type="PROSITE" id="PS50016"/>
    </source>
</evidence>
<keyword evidence="2 4" id="KW-0863">Zinc-finger</keyword>
<organism evidence="8 9">
    <name type="scientific">Orchesella dallaii</name>
    <dbReference type="NCBI Taxonomy" id="48710"/>
    <lineage>
        <taxon>Eukaryota</taxon>
        <taxon>Metazoa</taxon>
        <taxon>Ecdysozoa</taxon>
        <taxon>Arthropoda</taxon>
        <taxon>Hexapoda</taxon>
        <taxon>Collembola</taxon>
        <taxon>Entomobryomorpha</taxon>
        <taxon>Entomobryoidea</taxon>
        <taxon>Orchesellidae</taxon>
        <taxon>Orchesellinae</taxon>
        <taxon>Orchesella</taxon>
    </lineage>
</organism>
<evidence type="ECO:0000313" key="9">
    <source>
        <dbReference type="Proteomes" id="UP001642540"/>
    </source>
</evidence>
<feature type="compositionally biased region" description="Polar residues" evidence="5">
    <location>
        <begin position="490"/>
        <end position="500"/>
    </location>
</feature>
<dbReference type="Pfam" id="PF00628">
    <property type="entry name" value="PHD"/>
    <property type="match status" value="2"/>
</dbReference>
<dbReference type="SUPFAM" id="SSF49879">
    <property type="entry name" value="SMAD/FHA domain"/>
    <property type="match status" value="1"/>
</dbReference>
<dbReference type="InterPro" id="IPR000253">
    <property type="entry name" value="FHA_dom"/>
</dbReference>
<evidence type="ECO:0000256" key="4">
    <source>
        <dbReference type="PROSITE-ProRule" id="PRU00146"/>
    </source>
</evidence>
<feature type="compositionally biased region" description="Basic and acidic residues" evidence="5">
    <location>
        <begin position="426"/>
        <end position="436"/>
    </location>
</feature>
<dbReference type="PROSITE" id="PS01359">
    <property type="entry name" value="ZF_PHD_1"/>
    <property type="match status" value="1"/>
</dbReference>
<reference evidence="8 9" key="1">
    <citation type="submission" date="2024-08" db="EMBL/GenBank/DDBJ databases">
        <authorList>
            <person name="Cucini C."/>
            <person name="Frati F."/>
        </authorList>
    </citation>
    <scope>NUCLEOTIDE SEQUENCE [LARGE SCALE GENOMIC DNA]</scope>
</reference>
<gene>
    <name evidence="8" type="ORF">ODALV1_LOCUS23411</name>
</gene>
<feature type="domain" description="PHD-type" evidence="7">
    <location>
        <begin position="82"/>
        <end position="133"/>
    </location>
</feature>
<sequence>MGKKKTLAKPGSVKKPRGTVGKSGGPGSTLETETVTYGVAPSEYSIQAQINWLTAPPSTNDKKQPNSSQPPPSKKPQRGYHRDVCDACGEGECLMFCDKCPASYHAICDDPPLPPEDFEVLGVNWKCRKCRSLVSDTSETQEEENETELPLPEIEETEFSANLGPVGKFFAGISPYYKNTNPAQFQLPKDLPAYDYPFPGTSRHILKKGRPRTSVVDVEHGLVPKPVVFCFHCQKSCRVGALIQCDKCDVFFHLDCIDPPLTTIPATVWICPLHPEPYLESTQLTSIALSERIKIWDNCEKPVHGSSIILNFLRKGSRRNPMFRRKRAIPMATSYDVPEMVQNCYNDGVDYMQERFGKLQTLAAACEIERVKITAQEEVDQYRKKVIEYYLPAAKIMSEQRLKVEALRVRNEAKVLEGARQLQEVEKETETAEKDAINGQAGTEIRPQRKKRKHNELPEESEGSAIPTIMSSASLLERLMPFLSEDATRSVSAAASNGSNKPDEERKWDQKQIDLERKKAIEDLVVANEIKSEIELIMQMTKPNRAEQILKWAKKAGISEFFPESATTRKSNPGSPEKKAVSMQALKKYLSSTAATLPTKSNAKKSKITKELIPPQPKLPNPYKLSPKSDRPKPFISFLIENKAAVIDVRKPNIWIGSGKTNCWRLTETVPCQRIEDQHARLFYNPHENVWEILNYSSSGIYVNGTLFGFKTTDHIPASASVPSERLQELQEMSNKRLDEFILNSGDELQAADAVSSLIRVSFLDIILEVKSLYFPILFTGYLFLQAVPHEAFCEHFRG</sequence>
<dbReference type="InterPro" id="IPR019786">
    <property type="entry name" value="Zinc_finger_PHD-type_CS"/>
</dbReference>
<dbReference type="PROSITE" id="PS50006">
    <property type="entry name" value="FHA_DOMAIN"/>
    <property type="match status" value="1"/>
</dbReference>
<feature type="compositionally biased region" description="Basic residues" evidence="5">
    <location>
        <begin position="1"/>
        <end position="17"/>
    </location>
</feature>
<proteinExistence type="predicted"/>
<dbReference type="InterPro" id="IPR001965">
    <property type="entry name" value="Znf_PHD"/>
</dbReference>
<feature type="region of interest" description="Disordered" evidence="5">
    <location>
        <begin position="50"/>
        <end position="81"/>
    </location>
</feature>
<evidence type="ECO:0000259" key="6">
    <source>
        <dbReference type="PROSITE" id="PS50006"/>
    </source>
</evidence>
<keyword evidence="3" id="KW-0862">Zinc</keyword>
<feature type="region of interest" description="Disordered" evidence="5">
    <location>
        <begin position="426"/>
        <end position="466"/>
    </location>
</feature>
<feature type="region of interest" description="Disordered" evidence="5">
    <location>
        <begin position="1"/>
        <end position="32"/>
    </location>
</feature>
<name>A0ABP1RL36_9HEXA</name>
<dbReference type="CDD" id="cd15534">
    <property type="entry name" value="PHD2_PHF12_Rco1"/>
    <property type="match status" value="1"/>
</dbReference>
<dbReference type="PANTHER" id="PTHR46309">
    <property type="entry name" value="PHD FINGER PROTEIN 12"/>
    <property type="match status" value="1"/>
</dbReference>
<dbReference type="PANTHER" id="PTHR46309:SF1">
    <property type="entry name" value="PHD FINGER PROTEIN 12"/>
    <property type="match status" value="1"/>
</dbReference>
<dbReference type="EMBL" id="CAXLJM020000078">
    <property type="protein sequence ID" value="CAL8129715.1"/>
    <property type="molecule type" value="Genomic_DNA"/>
</dbReference>
<dbReference type="Gene3D" id="2.30.30.1150">
    <property type="match status" value="1"/>
</dbReference>
<evidence type="ECO:0000256" key="2">
    <source>
        <dbReference type="ARBA" id="ARBA00022771"/>
    </source>
</evidence>
<feature type="domain" description="FHA" evidence="6">
    <location>
        <begin position="654"/>
        <end position="708"/>
    </location>
</feature>
<dbReference type="Pfam" id="PF00498">
    <property type="entry name" value="FHA"/>
    <property type="match status" value="1"/>
</dbReference>
<evidence type="ECO:0008006" key="10">
    <source>
        <dbReference type="Google" id="ProtNLM"/>
    </source>
</evidence>
<dbReference type="InterPro" id="IPR011011">
    <property type="entry name" value="Znf_FYVE_PHD"/>
</dbReference>